<dbReference type="Pfam" id="PF00186">
    <property type="entry name" value="DHFR_1"/>
    <property type="match status" value="1"/>
</dbReference>
<dbReference type="PRINTS" id="PR00070">
    <property type="entry name" value="DHFR"/>
</dbReference>
<dbReference type="PROSITE" id="PS51330">
    <property type="entry name" value="DHFR_2"/>
    <property type="match status" value="1"/>
</dbReference>
<dbReference type="EC" id="1.5.1.3" evidence="3 8"/>
<evidence type="ECO:0000313" key="11">
    <source>
        <dbReference type="Proteomes" id="UP000286576"/>
    </source>
</evidence>
<evidence type="ECO:0000256" key="8">
    <source>
        <dbReference type="PIRNR" id="PIRNR000194"/>
    </source>
</evidence>
<dbReference type="GO" id="GO:0004146">
    <property type="term" value="F:dihydrofolate reductase activity"/>
    <property type="evidence" value="ECO:0007669"/>
    <property type="project" value="UniProtKB-EC"/>
</dbReference>
<evidence type="ECO:0000313" key="10">
    <source>
        <dbReference type="EMBL" id="RIV86618.1"/>
    </source>
</evidence>
<dbReference type="GO" id="GO:0005829">
    <property type="term" value="C:cytosol"/>
    <property type="evidence" value="ECO:0007669"/>
    <property type="project" value="TreeGrafter"/>
</dbReference>
<keyword evidence="4 8" id="KW-0554">One-carbon metabolism</keyword>
<dbReference type="InterPro" id="IPR012259">
    <property type="entry name" value="DHFR"/>
</dbReference>
<protein>
    <recommendedName>
        <fullName evidence="3 8">Dihydrofolate reductase</fullName>
        <ecNumber evidence="3 8">1.5.1.3</ecNumber>
    </recommendedName>
</protein>
<accession>A0A418NT89</accession>
<dbReference type="Proteomes" id="UP000286576">
    <property type="component" value="Unassembled WGS sequence"/>
</dbReference>
<dbReference type="RefSeq" id="WP_119586433.1">
    <property type="nucleotide sequence ID" value="NZ_CAWODQ010000022.1"/>
</dbReference>
<organism evidence="10 11">
    <name type="scientific">Aurantiacibacter zhengii</name>
    <dbReference type="NCBI Taxonomy" id="2307003"/>
    <lineage>
        <taxon>Bacteria</taxon>
        <taxon>Pseudomonadati</taxon>
        <taxon>Pseudomonadota</taxon>
        <taxon>Alphaproteobacteria</taxon>
        <taxon>Sphingomonadales</taxon>
        <taxon>Erythrobacteraceae</taxon>
        <taxon>Aurantiacibacter</taxon>
    </lineage>
</organism>
<dbReference type="InterPro" id="IPR024072">
    <property type="entry name" value="DHFR-like_dom_sf"/>
</dbReference>
<dbReference type="GO" id="GO:0050661">
    <property type="term" value="F:NADP binding"/>
    <property type="evidence" value="ECO:0007669"/>
    <property type="project" value="InterPro"/>
</dbReference>
<evidence type="ECO:0000259" key="9">
    <source>
        <dbReference type="PROSITE" id="PS51330"/>
    </source>
</evidence>
<dbReference type="GO" id="GO:0046654">
    <property type="term" value="P:tetrahydrofolate biosynthetic process"/>
    <property type="evidence" value="ECO:0007669"/>
    <property type="project" value="UniProtKB-UniPathway"/>
</dbReference>
<comment type="pathway">
    <text evidence="1 8">Cofactor biosynthesis; tetrahydrofolate biosynthesis; 5,6,7,8-tetrahydrofolate from 7,8-dihydrofolate: step 1/1.</text>
</comment>
<keyword evidence="6 8" id="KW-0560">Oxidoreductase</keyword>
<feature type="domain" description="DHFR" evidence="9">
    <location>
        <begin position="4"/>
        <end position="165"/>
    </location>
</feature>
<keyword evidence="11" id="KW-1185">Reference proteome</keyword>
<reference evidence="10 11" key="1">
    <citation type="submission" date="2018-08" db="EMBL/GenBank/DDBJ databases">
        <title>Erythrobacter zhengii sp.nov., a bacterium isolated from deep-sea sediment.</title>
        <authorList>
            <person name="Fang C."/>
            <person name="Wu Y.-H."/>
            <person name="Sun C."/>
            <person name="Wang H."/>
            <person name="Cheng H."/>
            <person name="Meng F.-X."/>
            <person name="Wang C.-S."/>
            <person name="Xu X.-W."/>
        </authorList>
    </citation>
    <scope>NUCLEOTIDE SEQUENCE [LARGE SCALE GENOMIC DNA]</scope>
    <source>
        <strain evidence="10 11">V18</strain>
    </source>
</reference>
<dbReference type="EMBL" id="QXFL01000003">
    <property type="protein sequence ID" value="RIV86618.1"/>
    <property type="molecule type" value="Genomic_DNA"/>
</dbReference>
<dbReference type="InterPro" id="IPR001796">
    <property type="entry name" value="DHFR_dom"/>
</dbReference>
<dbReference type="PIRSF" id="PIRSF000194">
    <property type="entry name" value="DHFR"/>
    <property type="match status" value="1"/>
</dbReference>
<sequence>MAADVLFIVARATNGVIARDGAVPWSISDDLKRFKRLTMGKPMVMGRKTFESLPGLLPGRRHIVLTRQADWQAEGAEVARSPEEALALARGDNDGGDVAVIGGAEVFDLFRDHGTTFELTEVFEDTVGEVTMPSPADDQSWREIARESRPAREGFPPYDFVTFERVAPR</sequence>
<dbReference type="UniPathway" id="UPA00077">
    <property type="reaction ID" value="UER00158"/>
</dbReference>
<dbReference type="SUPFAM" id="SSF53597">
    <property type="entry name" value="Dihydrofolate reductase-like"/>
    <property type="match status" value="1"/>
</dbReference>
<dbReference type="CDD" id="cd00209">
    <property type="entry name" value="DHFR"/>
    <property type="match status" value="1"/>
</dbReference>
<dbReference type="PANTHER" id="PTHR48069">
    <property type="entry name" value="DIHYDROFOLATE REDUCTASE"/>
    <property type="match status" value="1"/>
</dbReference>
<comment type="caution">
    <text evidence="10">The sequence shown here is derived from an EMBL/GenBank/DDBJ whole genome shotgun (WGS) entry which is preliminary data.</text>
</comment>
<evidence type="ECO:0000256" key="4">
    <source>
        <dbReference type="ARBA" id="ARBA00022563"/>
    </source>
</evidence>
<gene>
    <name evidence="10" type="ORF">D2V07_07860</name>
</gene>
<dbReference type="AlphaFoldDB" id="A0A418NT89"/>
<comment type="catalytic activity">
    <reaction evidence="8">
        <text>(6S)-5,6,7,8-tetrahydrofolate + NADP(+) = 7,8-dihydrofolate + NADPH + H(+)</text>
        <dbReference type="Rhea" id="RHEA:15009"/>
        <dbReference type="ChEBI" id="CHEBI:15378"/>
        <dbReference type="ChEBI" id="CHEBI:57451"/>
        <dbReference type="ChEBI" id="CHEBI:57453"/>
        <dbReference type="ChEBI" id="CHEBI:57783"/>
        <dbReference type="ChEBI" id="CHEBI:58349"/>
        <dbReference type="EC" id="1.5.1.3"/>
    </reaction>
</comment>
<evidence type="ECO:0000256" key="5">
    <source>
        <dbReference type="ARBA" id="ARBA00022857"/>
    </source>
</evidence>
<evidence type="ECO:0000256" key="1">
    <source>
        <dbReference type="ARBA" id="ARBA00004903"/>
    </source>
</evidence>
<evidence type="ECO:0000256" key="7">
    <source>
        <dbReference type="ARBA" id="ARBA00025067"/>
    </source>
</evidence>
<keyword evidence="5 8" id="KW-0521">NADP</keyword>
<evidence type="ECO:0000256" key="2">
    <source>
        <dbReference type="ARBA" id="ARBA00009539"/>
    </source>
</evidence>
<dbReference type="PANTHER" id="PTHR48069:SF3">
    <property type="entry name" value="DIHYDROFOLATE REDUCTASE"/>
    <property type="match status" value="1"/>
</dbReference>
<proteinExistence type="inferred from homology"/>
<dbReference type="OrthoDB" id="9804315at2"/>
<dbReference type="Gene3D" id="3.40.430.10">
    <property type="entry name" value="Dihydrofolate Reductase, subunit A"/>
    <property type="match status" value="1"/>
</dbReference>
<comment type="similarity">
    <text evidence="2 8">Belongs to the dihydrofolate reductase family.</text>
</comment>
<name>A0A418NT89_9SPHN</name>
<comment type="function">
    <text evidence="7 8">Key enzyme in folate metabolism. Catalyzes an essential reaction for de novo glycine and purine synthesis, and for DNA precursor synthesis.</text>
</comment>
<evidence type="ECO:0000256" key="6">
    <source>
        <dbReference type="ARBA" id="ARBA00023002"/>
    </source>
</evidence>
<dbReference type="GO" id="GO:0046452">
    <property type="term" value="P:dihydrofolate metabolic process"/>
    <property type="evidence" value="ECO:0007669"/>
    <property type="project" value="TreeGrafter"/>
</dbReference>
<evidence type="ECO:0000256" key="3">
    <source>
        <dbReference type="ARBA" id="ARBA00012856"/>
    </source>
</evidence>
<dbReference type="GO" id="GO:0046655">
    <property type="term" value="P:folic acid metabolic process"/>
    <property type="evidence" value="ECO:0007669"/>
    <property type="project" value="TreeGrafter"/>
</dbReference>
<dbReference type="GO" id="GO:0006730">
    <property type="term" value="P:one-carbon metabolic process"/>
    <property type="evidence" value="ECO:0007669"/>
    <property type="project" value="UniProtKB-KW"/>
</dbReference>